<dbReference type="SUPFAM" id="SSF52833">
    <property type="entry name" value="Thioredoxin-like"/>
    <property type="match status" value="1"/>
</dbReference>
<reference evidence="7 8" key="1">
    <citation type="submission" date="2017-09" db="EMBL/GenBank/DDBJ databases">
        <authorList>
            <person name="Lee N."/>
            <person name="Cho B.-K."/>
        </authorList>
    </citation>
    <scope>NUCLEOTIDE SEQUENCE [LARGE SCALE GENOMIC DNA]</scope>
    <source>
        <strain evidence="7 8">ATCC 12769</strain>
    </source>
</reference>
<dbReference type="OrthoDB" id="4135024at2"/>
<evidence type="ECO:0000256" key="1">
    <source>
        <dbReference type="ARBA" id="ARBA00005791"/>
    </source>
</evidence>
<evidence type="ECO:0000256" key="4">
    <source>
        <dbReference type="ARBA" id="ARBA00023157"/>
    </source>
</evidence>
<keyword evidence="2" id="KW-0732">Signal</keyword>
<dbReference type="EMBL" id="CP023702">
    <property type="protein sequence ID" value="QEU74104.1"/>
    <property type="molecule type" value="Genomic_DNA"/>
</dbReference>
<keyword evidence="5" id="KW-0676">Redox-active center</keyword>
<organism evidence="7 8">
    <name type="scientific">Streptomyces nitrosporeus</name>
    <dbReference type="NCBI Taxonomy" id="28894"/>
    <lineage>
        <taxon>Bacteria</taxon>
        <taxon>Bacillati</taxon>
        <taxon>Actinomycetota</taxon>
        <taxon>Actinomycetes</taxon>
        <taxon>Kitasatosporales</taxon>
        <taxon>Streptomycetaceae</taxon>
        <taxon>Streptomyces</taxon>
    </lineage>
</organism>
<sequence>MIPANTTGPGGVIVRYGDEDATHVLSVYADPRCPYCKRMELDLGAVMEQAADEGRFAVDHHFGTFLDASAGGSGSLEAVAALGAAVDVGQKPFMHYLRALYAEQPSEDQDSFSDRNYLLRLADEVEALQSGDFRQNVLEGKYLPWAAQVSLAFENSGIRSTPTVLFDRTPIAVINALGYAVTPEAFLAEATPL</sequence>
<keyword evidence="4" id="KW-1015">Disulfide bond</keyword>
<dbReference type="PANTHER" id="PTHR13887:SF14">
    <property type="entry name" value="DISULFIDE BOND FORMATION PROTEIN D"/>
    <property type="match status" value="1"/>
</dbReference>
<proteinExistence type="inferred from homology"/>
<keyword evidence="8" id="KW-1185">Reference proteome</keyword>
<accession>A0A5J6FF30</accession>
<evidence type="ECO:0000256" key="5">
    <source>
        <dbReference type="ARBA" id="ARBA00023284"/>
    </source>
</evidence>
<evidence type="ECO:0000259" key="6">
    <source>
        <dbReference type="Pfam" id="PF13462"/>
    </source>
</evidence>
<dbReference type="InterPro" id="IPR012336">
    <property type="entry name" value="Thioredoxin-like_fold"/>
</dbReference>
<evidence type="ECO:0000313" key="8">
    <source>
        <dbReference type="Proteomes" id="UP000326178"/>
    </source>
</evidence>
<evidence type="ECO:0000256" key="2">
    <source>
        <dbReference type="ARBA" id="ARBA00022729"/>
    </source>
</evidence>
<dbReference type="Pfam" id="PF13462">
    <property type="entry name" value="Thioredoxin_4"/>
    <property type="match status" value="1"/>
</dbReference>
<protein>
    <recommendedName>
        <fullName evidence="6">Thioredoxin-like fold domain-containing protein</fullName>
    </recommendedName>
</protein>
<dbReference type="Gene3D" id="3.40.30.10">
    <property type="entry name" value="Glutaredoxin"/>
    <property type="match status" value="1"/>
</dbReference>
<evidence type="ECO:0000256" key="3">
    <source>
        <dbReference type="ARBA" id="ARBA00023002"/>
    </source>
</evidence>
<dbReference type="CDD" id="cd02972">
    <property type="entry name" value="DsbA_family"/>
    <property type="match status" value="1"/>
</dbReference>
<gene>
    <name evidence="7" type="ORF">CP967_20765</name>
</gene>
<dbReference type="GO" id="GO:0016491">
    <property type="term" value="F:oxidoreductase activity"/>
    <property type="evidence" value="ECO:0007669"/>
    <property type="project" value="UniProtKB-KW"/>
</dbReference>
<dbReference type="PANTHER" id="PTHR13887">
    <property type="entry name" value="GLUTATHIONE S-TRANSFERASE KAPPA"/>
    <property type="match status" value="1"/>
</dbReference>
<feature type="domain" description="Thioredoxin-like fold" evidence="6">
    <location>
        <begin position="15"/>
        <end position="169"/>
    </location>
</feature>
<dbReference type="Proteomes" id="UP000326178">
    <property type="component" value="Chromosome"/>
</dbReference>
<dbReference type="AlphaFoldDB" id="A0A5J6FF30"/>
<name>A0A5J6FF30_9ACTN</name>
<comment type="similarity">
    <text evidence="1">Belongs to the thioredoxin family. DsbA subfamily.</text>
</comment>
<dbReference type="RefSeq" id="WP_150489399.1">
    <property type="nucleotide sequence ID" value="NZ_BMUV01000040.1"/>
</dbReference>
<evidence type="ECO:0000313" key="7">
    <source>
        <dbReference type="EMBL" id="QEU74104.1"/>
    </source>
</evidence>
<keyword evidence="3" id="KW-0560">Oxidoreductase</keyword>
<dbReference type="KEGG" id="snk:CP967_20765"/>
<dbReference type="InterPro" id="IPR036249">
    <property type="entry name" value="Thioredoxin-like_sf"/>
</dbReference>